<organism evidence="3 4">
    <name type="scientific">Candidatus Contendobacter odensis Run_B_J11</name>
    <dbReference type="NCBI Taxonomy" id="1400861"/>
    <lineage>
        <taxon>Bacteria</taxon>
        <taxon>Pseudomonadati</taxon>
        <taxon>Pseudomonadota</taxon>
        <taxon>Gammaproteobacteria</taxon>
        <taxon>Candidatus Competibacteraceae</taxon>
        <taxon>Candidatus Contendibacter</taxon>
    </lineage>
</organism>
<dbReference type="PANTHER" id="PTHR30290:SF64">
    <property type="entry name" value="ABC TRANSPORTER PERIPLASMIC BINDING PROTEIN"/>
    <property type="match status" value="1"/>
</dbReference>
<dbReference type="OrthoDB" id="9803988at2"/>
<comment type="caution">
    <text evidence="3">The sequence shown here is derived from an EMBL/GenBank/DDBJ whole genome shotgun (WGS) entry which is preliminary data.</text>
</comment>
<evidence type="ECO:0000313" key="3">
    <source>
        <dbReference type="EMBL" id="CDH44389.1"/>
    </source>
</evidence>
<dbReference type="PANTHER" id="PTHR30290">
    <property type="entry name" value="PERIPLASMIC BINDING COMPONENT OF ABC TRANSPORTER"/>
    <property type="match status" value="1"/>
</dbReference>
<dbReference type="SUPFAM" id="SSF53850">
    <property type="entry name" value="Periplasmic binding protein-like II"/>
    <property type="match status" value="1"/>
</dbReference>
<dbReference type="CDD" id="cd08497">
    <property type="entry name" value="MbnE-like"/>
    <property type="match status" value="1"/>
</dbReference>
<dbReference type="Pfam" id="PF00496">
    <property type="entry name" value="SBP_bac_5"/>
    <property type="match status" value="1"/>
</dbReference>
<evidence type="ECO:0000313" key="4">
    <source>
        <dbReference type="Proteomes" id="UP000019184"/>
    </source>
</evidence>
<name>A0A7U7G9T2_9GAMM</name>
<proteinExistence type="predicted"/>
<dbReference type="Proteomes" id="UP000019184">
    <property type="component" value="Unassembled WGS sequence"/>
</dbReference>
<dbReference type="InterPro" id="IPR039424">
    <property type="entry name" value="SBP_5"/>
</dbReference>
<reference evidence="3 4" key="1">
    <citation type="journal article" date="2014" name="ISME J.">
        <title>Candidatus Competibacter-lineage genomes retrieved from metagenomes reveal functional metabolic diversity.</title>
        <authorList>
            <person name="McIlroy S.J."/>
            <person name="Albertsen M."/>
            <person name="Andresen E.K."/>
            <person name="Saunders A.M."/>
            <person name="Kristiansen R."/>
            <person name="Stokholm-Bjerregaard M."/>
            <person name="Nielsen K.L."/>
            <person name="Nielsen P.H."/>
        </authorList>
    </citation>
    <scope>NUCLEOTIDE SEQUENCE [LARGE SCALE GENOMIC DNA]</scope>
    <source>
        <strain evidence="3 4">Run_B_J11</strain>
    </source>
</reference>
<keyword evidence="1" id="KW-0732">Signal</keyword>
<dbReference type="InterPro" id="IPR030678">
    <property type="entry name" value="Peptide/Ni-bd"/>
</dbReference>
<dbReference type="Gene3D" id="3.10.105.10">
    <property type="entry name" value="Dipeptide-binding Protein, Domain 3"/>
    <property type="match status" value="1"/>
</dbReference>
<dbReference type="GO" id="GO:0043190">
    <property type="term" value="C:ATP-binding cassette (ABC) transporter complex"/>
    <property type="evidence" value="ECO:0007669"/>
    <property type="project" value="InterPro"/>
</dbReference>
<dbReference type="PIRSF" id="PIRSF002741">
    <property type="entry name" value="MppA"/>
    <property type="match status" value="1"/>
</dbReference>
<dbReference type="GO" id="GO:0015833">
    <property type="term" value="P:peptide transport"/>
    <property type="evidence" value="ECO:0007669"/>
    <property type="project" value="TreeGrafter"/>
</dbReference>
<protein>
    <submittedName>
        <fullName evidence="3">ABC-type oligopeptide transport system, periplasmic component</fullName>
    </submittedName>
</protein>
<keyword evidence="4" id="KW-1185">Reference proteome</keyword>
<dbReference type="InterPro" id="IPR000914">
    <property type="entry name" value="SBP_5_dom"/>
</dbReference>
<evidence type="ECO:0000259" key="2">
    <source>
        <dbReference type="Pfam" id="PF00496"/>
    </source>
</evidence>
<dbReference type="GO" id="GO:0042884">
    <property type="term" value="P:microcin transport"/>
    <property type="evidence" value="ECO:0007669"/>
    <property type="project" value="TreeGrafter"/>
</dbReference>
<gene>
    <name evidence="3" type="ORF">BN874_1620048</name>
</gene>
<evidence type="ECO:0000256" key="1">
    <source>
        <dbReference type="ARBA" id="ARBA00022729"/>
    </source>
</evidence>
<dbReference type="GO" id="GO:0030288">
    <property type="term" value="C:outer membrane-bounded periplasmic space"/>
    <property type="evidence" value="ECO:0007669"/>
    <property type="project" value="TreeGrafter"/>
</dbReference>
<dbReference type="Gene3D" id="3.40.190.10">
    <property type="entry name" value="Periplasmic binding protein-like II"/>
    <property type="match status" value="1"/>
</dbReference>
<dbReference type="EMBL" id="CBTK010000071">
    <property type="protein sequence ID" value="CDH44389.1"/>
    <property type="molecule type" value="Genomic_DNA"/>
</dbReference>
<dbReference type="RefSeq" id="WP_081756185.1">
    <property type="nucleotide sequence ID" value="NZ_CBTK010000071.1"/>
</dbReference>
<dbReference type="AlphaFoldDB" id="A0A7U7G9T2"/>
<dbReference type="GO" id="GO:1904680">
    <property type="term" value="F:peptide transmembrane transporter activity"/>
    <property type="evidence" value="ECO:0007669"/>
    <property type="project" value="TreeGrafter"/>
</dbReference>
<dbReference type="FunFam" id="3.10.105.10:FF:000005">
    <property type="entry name" value="ABC transporter substrate-binding protein"/>
    <property type="match status" value="1"/>
</dbReference>
<feature type="domain" description="Solute-binding protein family 5" evidence="2">
    <location>
        <begin position="109"/>
        <end position="514"/>
    </location>
</feature>
<sequence>MTCAKYCFRRRWVAGLFGLGGALLTAMVIAAPTHGIALHGQPKYGPEFSHFDYVNPNAPKGGEARFATIGSFDTFNPFNIKGQAAAGIGQLFESLLTGSADEPFSEYGLIAESVEVAEDRGSVIFVLRPQAKFHDGSPITVDDVLFSFETLKTKGSPSFRFYYTNIAKVEKLGERQVKFSFNPGENRELPLIIGQMPVLSKKYWQGREFGATTLEIPVGSGPYRLERFEPGRFVVYQRDDQYWGKDLPVNRGRYNIDRLRYDYYRDVTVALEAFKAGNYDLRMENVAKLWATGYDFPALSKGLVKKENFPHQMPSGMQGFAYNLRRPLFQDAKVRQALAYAFDFEWSNRNLFFSQYTRTRSYFDNSELAARGLPSPEELAVLEPLRKELPPEVFSAAYEPPTANDDAQLRANFQKALQLLQEAGWMFRDRKLVNAKTGEPFRFELLIDEPTWERIALPFARNLERLGIEMTVRSVDSAQYENRVRDFDFDMIVNVWGQSLSPGNEQREFWSSAAANEPGSRNLAGLKNPVVDRLVDQLIAAPDRVSLVTRVRALDRALQWNYLVIPHWHLPYARIAFWDKFGYPPVTPMQGVQLEAWWIDPAKDAALSQSGSGSGKAN</sequence>
<accession>A0A7U7G9T2</accession>